<reference evidence="5 6" key="1">
    <citation type="submission" date="2024-03" db="EMBL/GenBank/DDBJ databases">
        <title>Bacilli Hybrid Assemblies.</title>
        <authorList>
            <person name="Kovac J."/>
        </authorList>
    </citation>
    <scope>NUCLEOTIDE SEQUENCE [LARGE SCALE GENOMIC DNA]</scope>
    <source>
        <strain evidence="5 6">FSL R7-0666</strain>
    </source>
</reference>
<dbReference type="InterPro" id="IPR001482">
    <property type="entry name" value="T2SS/T4SS_dom"/>
</dbReference>
<accession>A0ABU9VJQ2</accession>
<dbReference type="InterPro" id="IPR047667">
    <property type="entry name" value="ATPase_ComGA"/>
</dbReference>
<evidence type="ECO:0000256" key="1">
    <source>
        <dbReference type="ARBA" id="ARBA00006611"/>
    </source>
</evidence>
<keyword evidence="3" id="KW-0067">ATP-binding</keyword>
<protein>
    <submittedName>
        <fullName evidence="5">Competence type IV pilus ATPase ComGA</fullName>
    </submittedName>
</protein>
<name>A0ABU9VJQ2_9BACI</name>
<dbReference type="Gene3D" id="3.40.50.300">
    <property type="entry name" value="P-loop containing nucleotide triphosphate hydrolases"/>
    <property type="match status" value="1"/>
</dbReference>
<sequence length="341" mass="38513">MSKKEGESLYEIDKESTRLIEDAIHKQGTDIHFIPQKNHCYVHYRIHGEMVSQRRLTHHVAERMISHFKYMSGMDIGERRKPQSMAMNMQSTRGLYSLRLSTLPAHGMESMAIRLIPQTTLQSLEALPLINTQSSKLQRITKLRNGLVLICGPTGSGKTTTLYGMANEIIKEHTRSLITIEDPIERMLPSTVQLEVNQRAGLTFESGLRAILRHDPDVIIVGEIRDQQTAALAIRAALTGHLVIASIHTTDAYQAVLRFQEYGLSKMELAEVCQAIIAQRLVNTIWAHQRALYEILDGDLLTSAIVTGTRPTYYELIHSARKAWALGFISSAVVKRMEEWT</sequence>
<dbReference type="Proteomes" id="UP001418796">
    <property type="component" value="Unassembled WGS sequence"/>
</dbReference>
<dbReference type="NCBIfam" id="NF041000">
    <property type="entry name" value="ATPase_ComGA"/>
    <property type="match status" value="1"/>
</dbReference>
<evidence type="ECO:0000259" key="4">
    <source>
        <dbReference type="PROSITE" id="PS00662"/>
    </source>
</evidence>
<gene>
    <name evidence="5" type="primary">comGA</name>
    <name evidence="5" type="ORF">MKY91_13345</name>
</gene>
<keyword evidence="2" id="KW-0547">Nucleotide-binding</keyword>
<dbReference type="SUPFAM" id="SSF52540">
    <property type="entry name" value="P-loop containing nucleoside triphosphate hydrolases"/>
    <property type="match status" value="1"/>
</dbReference>
<keyword evidence="6" id="KW-1185">Reference proteome</keyword>
<dbReference type="InterPro" id="IPR027417">
    <property type="entry name" value="P-loop_NTPase"/>
</dbReference>
<dbReference type="Gene3D" id="3.30.450.90">
    <property type="match status" value="1"/>
</dbReference>
<evidence type="ECO:0000256" key="2">
    <source>
        <dbReference type="ARBA" id="ARBA00022741"/>
    </source>
</evidence>
<organism evidence="5 6">
    <name type="scientific">Alkalicoccobacillus gibsonii</name>
    <dbReference type="NCBI Taxonomy" id="79881"/>
    <lineage>
        <taxon>Bacteria</taxon>
        <taxon>Bacillati</taxon>
        <taxon>Bacillota</taxon>
        <taxon>Bacilli</taxon>
        <taxon>Bacillales</taxon>
        <taxon>Bacillaceae</taxon>
        <taxon>Alkalicoccobacillus</taxon>
    </lineage>
</organism>
<comment type="similarity">
    <text evidence="1">Belongs to the GSP E family.</text>
</comment>
<proteinExistence type="inferred from homology"/>
<dbReference type="PANTHER" id="PTHR30258:SF2">
    <property type="entry name" value="COMG OPERON PROTEIN 1"/>
    <property type="match status" value="1"/>
</dbReference>
<dbReference type="PROSITE" id="PS00662">
    <property type="entry name" value="T2SP_E"/>
    <property type="match status" value="1"/>
</dbReference>
<dbReference type="PANTHER" id="PTHR30258">
    <property type="entry name" value="TYPE II SECRETION SYSTEM PROTEIN GSPE-RELATED"/>
    <property type="match status" value="1"/>
</dbReference>
<evidence type="ECO:0000313" key="6">
    <source>
        <dbReference type="Proteomes" id="UP001418796"/>
    </source>
</evidence>
<evidence type="ECO:0000256" key="3">
    <source>
        <dbReference type="ARBA" id="ARBA00022840"/>
    </source>
</evidence>
<evidence type="ECO:0000313" key="5">
    <source>
        <dbReference type="EMBL" id="MEN0644131.1"/>
    </source>
</evidence>
<dbReference type="InterPro" id="IPR003593">
    <property type="entry name" value="AAA+_ATPase"/>
</dbReference>
<dbReference type="CDD" id="cd01129">
    <property type="entry name" value="PulE-GspE-like"/>
    <property type="match status" value="1"/>
</dbReference>
<dbReference type="Pfam" id="PF00437">
    <property type="entry name" value="T2SSE"/>
    <property type="match status" value="1"/>
</dbReference>
<feature type="domain" description="Bacterial type II secretion system protein E" evidence="4">
    <location>
        <begin position="212"/>
        <end position="226"/>
    </location>
</feature>
<dbReference type="SMART" id="SM00382">
    <property type="entry name" value="AAA"/>
    <property type="match status" value="1"/>
</dbReference>
<dbReference type="EMBL" id="JBCITK010000001">
    <property type="protein sequence ID" value="MEN0644131.1"/>
    <property type="molecule type" value="Genomic_DNA"/>
</dbReference>
<comment type="caution">
    <text evidence="5">The sequence shown here is derived from an EMBL/GenBank/DDBJ whole genome shotgun (WGS) entry which is preliminary data.</text>
</comment>
<dbReference type="RefSeq" id="WP_343130896.1">
    <property type="nucleotide sequence ID" value="NZ_JBCITK010000001.1"/>
</dbReference>